<feature type="chain" id="PRO_5026073418" evidence="2">
    <location>
        <begin position="21"/>
        <end position="454"/>
    </location>
</feature>
<organism evidence="3 4">
    <name type="scientific">Duganella guangzhouensis</name>
    <dbReference type="NCBI Taxonomy" id="2666084"/>
    <lineage>
        <taxon>Bacteria</taxon>
        <taxon>Pseudomonadati</taxon>
        <taxon>Pseudomonadota</taxon>
        <taxon>Betaproteobacteria</taxon>
        <taxon>Burkholderiales</taxon>
        <taxon>Oxalobacteraceae</taxon>
        <taxon>Telluria group</taxon>
        <taxon>Duganella</taxon>
    </lineage>
</organism>
<accession>A0A6I2KX21</accession>
<dbReference type="InterPro" id="IPR010752">
    <property type="entry name" value="DUF1329"/>
</dbReference>
<evidence type="ECO:0000256" key="1">
    <source>
        <dbReference type="SAM" id="MobiDB-lite"/>
    </source>
</evidence>
<feature type="region of interest" description="Disordered" evidence="1">
    <location>
        <begin position="44"/>
        <end position="77"/>
    </location>
</feature>
<evidence type="ECO:0000313" key="3">
    <source>
        <dbReference type="EMBL" id="MRW88529.1"/>
    </source>
</evidence>
<dbReference type="Proteomes" id="UP000433309">
    <property type="component" value="Unassembled WGS sequence"/>
</dbReference>
<evidence type="ECO:0000256" key="2">
    <source>
        <dbReference type="SAM" id="SignalP"/>
    </source>
</evidence>
<name>A0A6I2KX21_9BURK</name>
<dbReference type="EMBL" id="WKJK01000001">
    <property type="protein sequence ID" value="MRW88529.1"/>
    <property type="molecule type" value="Genomic_DNA"/>
</dbReference>
<gene>
    <name evidence="3" type="ORF">GJ699_00860</name>
</gene>
<dbReference type="RefSeq" id="WP_154372188.1">
    <property type="nucleotide sequence ID" value="NZ_WKJK01000001.1"/>
</dbReference>
<evidence type="ECO:0000313" key="4">
    <source>
        <dbReference type="Proteomes" id="UP000433309"/>
    </source>
</evidence>
<feature type="signal peptide" evidence="2">
    <location>
        <begin position="1"/>
        <end position="20"/>
    </location>
</feature>
<sequence length="454" mass="49909">MKRNHCVLWHALLFSSVVGALPAARAAVTAEEAATLKTTLTPVGAERAGNKDGTIPAWDGKAPAGASQNGTKRPDPYAADKKLQTITAANMAEYTDKLSDGTRALLAKYPEFRVEVYPTRRSAVFPQQIYEAIAKNAVNAKAVNGGLSLEGAAGGIPFPIPKSGYEALWNHMLSYRGQQVSYVADKYIMPPGAERILGSRQAVSLIYPYYVTHQAAGVTEEWARARLDTIEPPSAAGQLLLAVEYQDSLKRPKEAWQLLPGQRRVRMAPSLAYDTPDPSANGVVNFDDVNLFIGSMDRYDIKIVGKREMYVPYNDNALMLKPLNDVVGKGTLNPSSVRWELHRVWVVEATLKAGKRNVSARRRLYLDEDTWQAVLSDTWDAKGKLWKTGQAYTIAVPDQPLATTLPYAWFDLQSGMWAYTFSMNETPGGIKYSDADEKSMLKFTPASLASSGVR</sequence>
<dbReference type="AlphaFoldDB" id="A0A6I2KX21"/>
<reference evidence="3 4" key="1">
    <citation type="submission" date="2019-11" db="EMBL/GenBank/DDBJ databases">
        <title>Novel species isolated from a subtropical stream in China.</title>
        <authorList>
            <person name="Lu H."/>
        </authorList>
    </citation>
    <scope>NUCLEOTIDE SEQUENCE [LARGE SCALE GENOMIC DNA]</scope>
    <source>
        <strain evidence="3 4">FT80W</strain>
    </source>
</reference>
<keyword evidence="2" id="KW-0732">Signal</keyword>
<protein>
    <submittedName>
        <fullName evidence="3">DUF1329 domain-containing protein</fullName>
    </submittedName>
</protein>
<comment type="caution">
    <text evidence="3">The sequence shown here is derived from an EMBL/GenBank/DDBJ whole genome shotgun (WGS) entry which is preliminary data.</text>
</comment>
<dbReference type="CDD" id="cd16329">
    <property type="entry name" value="LolA_like"/>
    <property type="match status" value="1"/>
</dbReference>
<proteinExistence type="predicted"/>
<dbReference type="Gene3D" id="2.50.20.10">
    <property type="entry name" value="Lipoprotein localisation LolA/LolB/LppX"/>
    <property type="match status" value="1"/>
</dbReference>
<dbReference type="Pfam" id="PF07044">
    <property type="entry name" value="DUF1329"/>
    <property type="match status" value="1"/>
</dbReference>
<keyword evidence="4" id="KW-1185">Reference proteome</keyword>